<protein>
    <submittedName>
        <fullName evidence="1">Uncharacterized protein</fullName>
    </submittedName>
</protein>
<reference evidence="1" key="1">
    <citation type="journal article" date="2015" name="Nature">
        <title>Complex archaea that bridge the gap between prokaryotes and eukaryotes.</title>
        <authorList>
            <person name="Spang A."/>
            <person name="Saw J.H."/>
            <person name="Jorgensen S.L."/>
            <person name="Zaremba-Niedzwiedzka K."/>
            <person name="Martijn J."/>
            <person name="Lind A.E."/>
            <person name="van Eijk R."/>
            <person name="Schleper C."/>
            <person name="Guy L."/>
            <person name="Ettema T.J."/>
        </authorList>
    </citation>
    <scope>NUCLEOTIDE SEQUENCE</scope>
</reference>
<proteinExistence type="predicted"/>
<gene>
    <name evidence="1" type="ORF">LCGC14_0326460</name>
</gene>
<dbReference type="AlphaFoldDB" id="A0A0F9TNJ0"/>
<comment type="caution">
    <text evidence="1">The sequence shown here is derived from an EMBL/GenBank/DDBJ whole genome shotgun (WGS) entry which is preliminary data.</text>
</comment>
<sequence>MSRLILPRPIFPRPFLWIPKLEFAPGYPCCCSLPCPCGYCTGSTPLTIQMIISGITDGSCGSCNGFNETYILTAGTGAGACSGCCFWWYDLAPTICGVAAIYALVNASDEIRVLGMNTCSGTRRWGFKKTSADMDCASWNSYSIPPDGHFLDQCNTSAATCLLTAL</sequence>
<dbReference type="EMBL" id="LAZR01000225">
    <property type="protein sequence ID" value="KKN80839.1"/>
    <property type="molecule type" value="Genomic_DNA"/>
</dbReference>
<organism evidence="1">
    <name type="scientific">marine sediment metagenome</name>
    <dbReference type="NCBI Taxonomy" id="412755"/>
    <lineage>
        <taxon>unclassified sequences</taxon>
        <taxon>metagenomes</taxon>
        <taxon>ecological metagenomes</taxon>
    </lineage>
</organism>
<accession>A0A0F9TNJ0</accession>
<name>A0A0F9TNJ0_9ZZZZ</name>
<evidence type="ECO:0000313" key="1">
    <source>
        <dbReference type="EMBL" id="KKN80839.1"/>
    </source>
</evidence>